<feature type="region of interest" description="Disordered" evidence="1">
    <location>
        <begin position="117"/>
        <end position="184"/>
    </location>
</feature>
<reference evidence="2" key="1">
    <citation type="submission" date="2021-01" db="EMBL/GenBank/DDBJ databases">
        <title>Adiantum capillus-veneris genome.</title>
        <authorList>
            <person name="Fang Y."/>
            <person name="Liao Q."/>
        </authorList>
    </citation>
    <scope>NUCLEOTIDE SEQUENCE</scope>
    <source>
        <strain evidence="2">H3</strain>
        <tissue evidence="2">Leaf</tissue>
    </source>
</reference>
<dbReference type="InterPro" id="IPR021916">
    <property type="entry name" value="DUF3527"/>
</dbReference>
<keyword evidence="3" id="KW-1185">Reference proteome</keyword>
<proteinExistence type="predicted"/>
<accession>A0A9D4UZT3</accession>
<dbReference type="OrthoDB" id="10403856at2759"/>
<evidence type="ECO:0000313" key="2">
    <source>
        <dbReference type="EMBL" id="KAI5077161.1"/>
    </source>
</evidence>
<feature type="compositionally biased region" description="Basic and acidic residues" evidence="1">
    <location>
        <begin position="79"/>
        <end position="93"/>
    </location>
</feature>
<evidence type="ECO:0000313" key="3">
    <source>
        <dbReference type="Proteomes" id="UP000886520"/>
    </source>
</evidence>
<dbReference type="Proteomes" id="UP000886520">
    <property type="component" value="Chromosome 7"/>
</dbReference>
<organism evidence="2 3">
    <name type="scientific">Adiantum capillus-veneris</name>
    <name type="common">Maidenhair fern</name>
    <dbReference type="NCBI Taxonomy" id="13818"/>
    <lineage>
        <taxon>Eukaryota</taxon>
        <taxon>Viridiplantae</taxon>
        <taxon>Streptophyta</taxon>
        <taxon>Embryophyta</taxon>
        <taxon>Tracheophyta</taxon>
        <taxon>Polypodiopsida</taxon>
        <taxon>Polypodiidae</taxon>
        <taxon>Polypodiales</taxon>
        <taxon>Pteridineae</taxon>
        <taxon>Pteridaceae</taxon>
        <taxon>Vittarioideae</taxon>
        <taxon>Adiantum</taxon>
    </lineage>
</organism>
<evidence type="ECO:0000256" key="1">
    <source>
        <dbReference type="SAM" id="MobiDB-lite"/>
    </source>
</evidence>
<sequence>MSNSTLLTIALVSLFYAHFVPFSFLITGELSHLPNFGKAAIGNMNHQAAHLHAKRGGQPHCRSVDTSLESLIKDEQKLAQENGSKRLSDKDWASDDTDESWASASSQELLWNNLHPAAKRDSDEMPRLTPDNSPVLHMGISRQDNDRRDRDVSNQESRGEHIRNQETRGHGAYSQSCREGRNRSRWRTAFQPIMHDEEGSRPTSHTTATASRGGALNVHVNLLTESQVENDAKWRECNLPFMQTGRACEPLMSQVKNVADCDVIQHRKTTCSTPVGDKSLSSSSHGHFRLVEQDGTPCYSFSVHDSKEMFFARACRPESQFYGDNSNNGFHYAFHCRREDKAKGGWNCRLRKEKLPSTLVANMKISAVGDRIDRNRRIEEAHFVLYAESTQDSAAERKAREEDLVMRSSKAVLCGHKSMEKFMIQKGRVWIELLAVAITMSIKLEKHKDARESSHESACIQRAACVDRSSQKGWGVEFLSKSSKDGIGLKAPIQQEKVRQLGNESLEVVSRTHLEKLQDRRDVNESQSDEGLKCHYSVDTKCKELKKAVDVVVLLPAGCHGLRSDEDSNSAGPTPLLECWRLNGTCDCGGWDMGCGMSVLRAETLRLHKRSTIALTNRDRINWILPGRPFVIFSQGYLRRKLLMIDIIEAGLFSLSFQAQFSPLQAFATAVAIFHQQMTLK</sequence>
<dbReference type="AlphaFoldDB" id="A0A9D4UZT3"/>
<feature type="region of interest" description="Disordered" evidence="1">
    <location>
        <begin position="79"/>
        <end position="99"/>
    </location>
</feature>
<comment type="caution">
    <text evidence="2">The sequence shown here is derived from an EMBL/GenBank/DDBJ whole genome shotgun (WGS) entry which is preliminary data.</text>
</comment>
<dbReference type="PANTHER" id="PTHR31390:SF2">
    <property type="entry name" value="EXPRESSED PROTEIN"/>
    <property type="match status" value="1"/>
</dbReference>
<dbReference type="PANTHER" id="PTHR31390">
    <property type="entry name" value="EXPRESSED PROTEIN"/>
    <property type="match status" value="1"/>
</dbReference>
<dbReference type="EMBL" id="JABFUD020000007">
    <property type="protein sequence ID" value="KAI5077161.1"/>
    <property type="molecule type" value="Genomic_DNA"/>
</dbReference>
<gene>
    <name evidence="2" type="ORF">GOP47_0006985</name>
</gene>
<name>A0A9D4UZT3_ADICA</name>
<protein>
    <submittedName>
        <fullName evidence="2">Uncharacterized protein</fullName>
    </submittedName>
</protein>
<feature type="compositionally biased region" description="Basic and acidic residues" evidence="1">
    <location>
        <begin position="143"/>
        <end position="169"/>
    </location>
</feature>
<dbReference type="Pfam" id="PF12043">
    <property type="entry name" value="DUF3527"/>
    <property type="match status" value="1"/>
</dbReference>